<protein>
    <submittedName>
        <fullName evidence="1">Putative ovule protein</fullName>
    </submittedName>
</protein>
<name>A0A0V0H2Z1_SOLCH</name>
<proteinExistence type="predicted"/>
<evidence type="ECO:0000313" key="1">
    <source>
        <dbReference type="EMBL" id="JAP14407.1"/>
    </source>
</evidence>
<organism evidence="1">
    <name type="scientific">Solanum chacoense</name>
    <name type="common">Chaco potato</name>
    <dbReference type="NCBI Taxonomy" id="4108"/>
    <lineage>
        <taxon>Eukaryota</taxon>
        <taxon>Viridiplantae</taxon>
        <taxon>Streptophyta</taxon>
        <taxon>Embryophyta</taxon>
        <taxon>Tracheophyta</taxon>
        <taxon>Spermatophyta</taxon>
        <taxon>Magnoliopsida</taxon>
        <taxon>eudicotyledons</taxon>
        <taxon>Gunneridae</taxon>
        <taxon>Pentapetalae</taxon>
        <taxon>asterids</taxon>
        <taxon>lamiids</taxon>
        <taxon>Solanales</taxon>
        <taxon>Solanaceae</taxon>
        <taxon>Solanoideae</taxon>
        <taxon>Solaneae</taxon>
        <taxon>Solanum</taxon>
    </lineage>
</organism>
<sequence length="93" mass="10369">MPHALVSICGPNTLFTQQSGTILIRNYLTVYLIVFIFVSRDHTTVEPELTRPLDVTLWTPITRHVSMLGLTSVESMVKSCRDRYIGVLACSSG</sequence>
<dbReference type="AlphaFoldDB" id="A0A0V0H2Z1"/>
<accession>A0A0V0H2Z1</accession>
<dbReference type="EMBL" id="GEDG01026611">
    <property type="protein sequence ID" value="JAP14407.1"/>
    <property type="molecule type" value="Transcribed_RNA"/>
</dbReference>
<reference evidence="1" key="1">
    <citation type="submission" date="2015-12" db="EMBL/GenBank/DDBJ databases">
        <title>Gene expression during late stages of embryo sac development: a critical building block for successful pollen-pistil interactions.</title>
        <authorList>
            <person name="Liu Y."/>
            <person name="Joly V."/>
            <person name="Sabar M."/>
            <person name="Matton D.P."/>
        </authorList>
    </citation>
    <scope>NUCLEOTIDE SEQUENCE</scope>
</reference>